<dbReference type="Gene3D" id="3.30.1010.10">
    <property type="entry name" value="Phosphatidylinositol 3-kinase Catalytic Subunit, Chain A, domain 4"/>
    <property type="match status" value="1"/>
</dbReference>
<feature type="domain" description="PIK helical" evidence="8">
    <location>
        <begin position="675"/>
        <end position="851"/>
    </location>
</feature>
<sequence length="1208" mass="133964">MASAVPLPLEEFLNACRAFAANPEETSNITRLSQMTPALEDAHVKAKSASKTLLRNLHTAMGGSSPIASPGTPSSPYIGGSRPGSEGGLRTVRAASASAPMKRNKTPSLPQLGAAKKRMHAQTALAGSLSSAQKELLEEEAMSAASQWLAAGASHESRRESRLRRGHAKIDIQVLFVFGEGDVTHEVEVRDVATTLTVGEAKERAISVLRATGQGLDNDFSESRMFSVGSSAANEEPMTLRSLAAVRNAIVRARKLDTKAVVRFFVLRKELIRKEKFATMQIGSLIGIPLQFFDGANDEVSSFRGNMKRLRSQLAGASRMVSEAVVPNLKSSPAPPDFPAELIFRLRFSDDVVKTGKVLSSLTPTQALATVFDKFAANLAVLLQAPAESFVAEAYTLKVPGEWDFLLGDAPLCDYEYIRSAGAAKGAFIPINVVERSTVPELVATPLTHIEPHFPAAEHQVAHFEHSNIAFSETAHPDSAAPFISLWDVDDVVKVQVVGLDAIKPSLVSWHWGKEHRKPKVEGVAAAMFVEVGLFHGQEQLCPPTYSQVIEAHEWSNNCPRFYETLALTTKLALLPKAARLCVTVWGQKKVSHDLSPESDNNYALGWTSLQLVDFRNQLVAGKHSFKLWEFDPANPIGPTSDNPASDAPTLHLAFPRRMHPVVFPEFPVLAPLDLSAAESVPPEEAVVINAVIARDPLAEITPGEKDLLWKARYTLVHTPEALPKFLLSVKWDDPSQVQEVHRLLDVWAPLDPVDSLELLDANYFDAKVRSFAIECLNSISDEMLEDFLLQLVQVLKYEPHHESELARFLLVRALQNRRIGHSFFWILKSEVEEPDVTVRFSLLLEAYLRGCGRHRDELIKQNDLLVQLVRAAEAIKEVKGPMRMDVLQDHLRRMTFGDGRVQILLNPKWSVSGLKLDKCKYMDSKKLPLWLVFENEDESGDDLYVIFKAGDDLRQDKLTLQLFSIMDKVWENDGLPVRLEPYSCMATGPSLGMIQVVRWSNTIANIQQDYGGSAAAFKDEPLAEWLKGKCKDEAAYAEAVKTFTISCAAYCVATYVLGIGDRHNDNIMLSEKGRLFHIDFGHFLGNIKRKLGIKRERAPFVFTPDMVYVMGGKESPHFAEFVEVACDAFVSLRRKANLIINLMMLMVSTGIPELRSISDLAHLRTSLALDAESEAAAREEFRGLIFQSLQKGWATMMNFFFHNLKHK</sequence>
<dbReference type="InterPro" id="IPR035448">
    <property type="entry name" value="PI3Kc"/>
</dbReference>
<dbReference type="GO" id="GO:0005737">
    <property type="term" value="C:cytoplasm"/>
    <property type="evidence" value="ECO:0007669"/>
    <property type="project" value="TreeGrafter"/>
</dbReference>
<dbReference type="SUPFAM" id="SSF49562">
    <property type="entry name" value="C2 domain (Calcium/lipid-binding domain, CaLB)"/>
    <property type="match status" value="1"/>
</dbReference>
<dbReference type="PROSITE" id="PS50290">
    <property type="entry name" value="PI3_4_KINASE_3"/>
    <property type="match status" value="1"/>
</dbReference>
<dbReference type="GO" id="GO:0005524">
    <property type="term" value="F:ATP binding"/>
    <property type="evidence" value="ECO:0007669"/>
    <property type="project" value="UniProtKB-KW"/>
</dbReference>
<dbReference type="InterPro" id="IPR029071">
    <property type="entry name" value="Ubiquitin-like_domsf"/>
</dbReference>
<feature type="domain" description="PI3K-RBD" evidence="9">
    <location>
        <begin position="339"/>
        <end position="434"/>
    </location>
</feature>
<feature type="region of interest" description="Disordered" evidence="6">
    <location>
        <begin position="61"/>
        <end position="88"/>
    </location>
</feature>
<dbReference type="InterPro" id="IPR016024">
    <property type="entry name" value="ARM-type_fold"/>
</dbReference>
<dbReference type="RefSeq" id="XP_013760559.1">
    <property type="nucleotide sequence ID" value="XM_013905105.1"/>
</dbReference>
<dbReference type="Pfam" id="PF00454">
    <property type="entry name" value="PI3_PI4_kinase"/>
    <property type="match status" value="1"/>
</dbReference>
<keyword evidence="4" id="KW-0067">ATP-binding</keyword>
<dbReference type="Pfam" id="PF00613">
    <property type="entry name" value="PI3Ka"/>
    <property type="match status" value="1"/>
</dbReference>
<accession>A0A0L0D2A6</accession>
<evidence type="ECO:0008006" key="13">
    <source>
        <dbReference type="Google" id="ProtNLM"/>
    </source>
</evidence>
<evidence type="ECO:0000259" key="7">
    <source>
        <dbReference type="PROSITE" id="PS50290"/>
    </source>
</evidence>
<evidence type="ECO:0000256" key="2">
    <source>
        <dbReference type="ARBA" id="ARBA00022741"/>
    </source>
</evidence>
<dbReference type="STRING" id="461836.A0A0L0D2A6"/>
<dbReference type="Pfam" id="PF00792">
    <property type="entry name" value="PI3K_C2"/>
    <property type="match status" value="1"/>
</dbReference>
<dbReference type="PROSITE" id="PS51547">
    <property type="entry name" value="C2_PI3K"/>
    <property type="match status" value="1"/>
</dbReference>
<protein>
    <recommendedName>
        <fullName evidence="13">Phosphatidylinositol 3-kinase</fullName>
    </recommendedName>
</protein>
<dbReference type="InterPro" id="IPR015433">
    <property type="entry name" value="PI3/4_kinase"/>
</dbReference>
<evidence type="ECO:0000313" key="11">
    <source>
        <dbReference type="EMBL" id="KNC46265.1"/>
    </source>
</evidence>
<feature type="domain" description="C2 PI3K-type" evidence="10">
    <location>
        <begin position="489"/>
        <end position="665"/>
    </location>
</feature>
<evidence type="ECO:0000259" key="10">
    <source>
        <dbReference type="PROSITE" id="PS51547"/>
    </source>
</evidence>
<evidence type="ECO:0000256" key="4">
    <source>
        <dbReference type="ARBA" id="ARBA00022840"/>
    </source>
</evidence>
<feature type="domain" description="PI3K/PI4K catalytic" evidence="7">
    <location>
        <begin position="916"/>
        <end position="1194"/>
    </location>
</feature>
<dbReference type="Gene3D" id="1.10.1070.11">
    <property type="entry name" value="Phosphatidylinositol 3-/4-kinase, catalytic domain"/>
    <property type="match status" value="1"/>
</dbReference>
<keyword evidence="1" id="KW-0808">Transferase</keyword>
<dbReference type="PROSITE" id="PS51545">
    <property type="entry name" value="PIK_HELICAL"/>
    <property type="match status" value="1"/>
</dbReference>
<dbReference type="InterPro" id="IPR000403">
    <property type="entry name" value="PI3/4_kinase_cat_dom"/>
</dbReference>
<dbReference type="InterPro" id="IPR035892">
    <property type="entry name" value="C2_domain_sf"/>
</dbReference>
<dbReference type="PANTHER" id="PTHR10048">
    <property type="entry name" value="PHOSPHATIDYLINOSITOL KINASE"/>
    <property type="match status" value="1"/>
</dbReference>
<keyword evidence="3" id="KW-0418">Kinase</keyword>
<dbReference type="eggNOG" id="KOG0904">
    <property type="taxonomic scope" value="Eukaryota"/>
</dbReference>
<dbReference type="PROSITE" id="PS51546">
    <property type="entry name" value="PI3K_RBD"/>
    <property type="match status" value="1"/>
</dbReference>
<dbReference type="GO" id="GO:0048015">
    <property type="term" value="P:phosphatidylinositol-mediated signaling"/>
    <property type="evidence" value="ECO:0007669"/>
    <property type="project" value="TreeGrafter"/>
</dbReference>
<organism evidence="11 12">
    <name type="scientific">Thecamonas trahens ATCC 50062</name>
    <dbReference type="NCBI Taxonomy" id="461836"/>
    <lineage>
        <taxon>Eukaryota</taxon>
        <taxon>Apusozoa</taxon>
        <taxon>Apusomonadida</taxon>
        <taxon>Apusomonadidae</taxon>
        <taxon>Thecamonas</taxon>
    </lineage>
</organism>
<dbReference type="OrthoDB" id="67688at2759"/>
<dbReference type="Gene3D" id="1.25.40.70">
    <property type="entry name" value="Phosphatidylinositol 3-kinase, accessory domain (PIK)"/>
    <property type="match status" value="1"/>
</dbReference>
<evidence type="ECO:0000313" key="12">
    <source>
        <dbReference type="Proteomes" id="UP000054408"/>
    </source>
</evidence>
<dbReference type="EMBL" id="GL349442">
    <property type="protein sequence ID" value="KNC46265.1"/>
    <property type="molecule type" value="Genomic_DNA"/>
</dbReference>
<dbReference type="SMART" id="SM00146">
    <property type="entry name" value="PI3Kc"/>
    <property type="match status" value="1"/>
</dbReference>
<dbReference type="InterPro" id="IPR036940">
    <property type="entry name" value="PI3/4_kinase_cat_sf"/>
</dbReference>
<dbReference type="InterPro" id="IPR002420">
    <property type="entry name" value="PI3K-type_C2_dom"/>
</dbReference>
<dbReference type="Gene3D" id="3.10.20.770">
    <property type="match status" value="1"/>
</dbReference>
<proteinExistence type="inferred from homology"/>
<dbReference type="GO" id="GO:0016477">
    <property type="term" value="P:cell migration"/>
    <property type="evidence" value="ECO:0007669"/>
    <property type="project" value="TreeGrafter"/>
</dbReference>
<evidence type="ECO:0000256" key="6">
    <source>
        <dbReference type="SAM" id="MobiDB-lite"/>
    </source>
</evidence>
<dbReference type="GO" id="GO:0016303">
    <property type="term" value="F:1-phosphatidylinositol-3-kinase activity"/>
    <property type="evidence" value="ECO:0007669"/>
    <property type="project" value="TreeGrafter"/>
</dbReference>
<dbReference type="InterPro" id="IPR011009">
    <property type="entry name" value="Kinase-like_dom_sf"/>
</dbReference>
<dbReference type="SUPFAM" id="SSF48371">
    <property type="entry name" value="ARM repeat"/>
    <property type="match status" value="1"/>
</dbReference>
<dbReference type="Proteomes" id="UP000054408">
    <property type="component" value="Unassembled WGS sequence"/>
</dbReference>
<dbReference type="GO" id="GO:0035005">
    <property type="term" value="F:1-phosphatidylinositol-4-phosphate 3-kinase activity"/>
    <property type="evidence" value="ECO:0007669"/>
    <property type="project" value="TreeGrafter"/>
</dbReference>
<dbReference type="AlphaFoldDB" id="A0A0L0D2A6"/>
<evidence type="ECO:0000256" key="3">
    <source>
        <dbReference type="ARBA" id="ARBA00022777"/>
    </source>
</evidence>
<dbReference type="PANTHER" id="PTHR10048:SF14">
    <property type="entry name" value="LD28067P"/>
    <property type="match status" value="1"/>
</dbReference>
<dbReference type="InterPro" id="IPR000341">
    <property type="entry name" value="PI3K_Ras-bd_dom"/>
</dbReference>
<dbReference type="PROSITE" id="PS00915">
    <property type="entry name" value="PI3_4_KINASE_1"/>
    <property type="match status" value="1"/>
</dbReference>
<dbReference type="SUPFAM" id="SSF56112">
    <property type="entry name" value="Protein kinase-like (PK-like)"/>
    <property type="match status" value="1"/>
</dbReference>
<dbReference type="PROSITE" id="PS00916">
    <property type="entry name" value="PI3_4_KINASE_2"/>
    <property type="match status" value="1"/>
</dbReference>
<evidence type="ECO:0000259" key="8">
    <source>
        <dbReference type="PROSITE" id="PS51545"/>
    </source>
</evidence>
<dbReference type="GO" id="GO:0043491">
    <property type="term" value="P:phosphatidylinositol 3-kinase/protein kinase B signal transduction"/>
    <property type="evidence" value="ECO:0007669"/>
    <property type="project" value="TreeGrafter"/>
</dbReference>
<dbReference type="InterPro" id="IPR001263">
    <property type="entry name" value="PI3K_accessory_dom"/>
</dbReference>
<dbReference type="CDD" id="cd00891">
    <property type="entry name" value="PI3Kc"/>
    <property type="match status" value="1"/>
</dbReference>
<dbReference type="GO" id="GO:0005942">
    <property type="term" value="C:phosphatidylinositol 3-kinase complex"/>
    <property type="evidence" value="ECO:0007669"/>
    <property type="project" value="TreeGrafter"/>
</dbReference>
<name>A0A0L0D2A6_THETB</name>
<evidence type="ECO:0000256" key="1">
    <source>
        <dbReference type="ARBA" id="ARBA00022679"/>
    </source>
</evidence>
<evidence type="ECO:0000256" key="5">
    <source>
        <dbReference type="PROSITE-ProRule" id="PRU00880"/>
    </source>
</evidence>
<dbReference type="SUPFAM" id="SSF54236">
    <property type="entry name" value="Ubiquitin-like"/>
    <property type="match status" value="1"/>
</dbReference>
<keyword evidence="12" id="KW-1185">Reference proteome</keyword>
<dbReference type="FunFam" id="1.10.1070.11:FF:000001">
    <property type="entry name" value="Phosphatidylinositol 4,5-bisphosphate 3-kinase catalytic subunit"/>
    <property type="match status" value="1"/>
</dbReference>
<keyword evidence="2" id="KW-0547">Nucleotide-binding</keyword>
<reference evidence="11 12" key="1">
    <citation type="submission" date="2010-05" db="EMBL/GenBank/DDBJ databases">
        <title>The Genome Sequence of Thecamonas trahens ATCC 50062.</title>
        <authorList>
            <consortium name="The Broad Institute Genome Sequencing Platform"/>
            <person name="Russ C."/>
            <person name="Cuomo C."/>
            <person name="Shea T."/>
            <person name="Young S.K."/>
            <person name="Zeng Q."/>
            <person name="Koehrsen M."/>
            <person name="Haas B."/>
            <person name="Borodovsky M."/>
            <person name="Guigo R."/>
            <person name="Alvarado L."/>
            <person name="Berlin A."/>
            <person name="Bochicchio J."/>
            <person name="Borenstein D."/>
            <person name="Chapman S."/>
            <person name="Chen Z."/>
            <person name="Freedman E."/>
            <person name="Gellesch M."/>
            <person name="Goldberg J."/>
            <person name="Griggs A."/>
            <person name="Gujja S."/>
            <person name="Heilman E."/>
            <person name="Heiman D."/>
            <person name="Hepburn T."/>
            <person name="Howarth C."/>
            <person name="Jen D."/>
            <person name="Larson L."/>
            <person name="Mehta T."/>
            <person name="Park D."/>
            <person name="Pearson M."/>
            <person name="Roberts A."/>
            <person name="Saif S."/>
            <person name="Shenoy N."/>
            <person name="Sisk P."/>
            <person name="Stolte C."/>
            <person name="Sykes S."/>
            <person name="Thomson T."/>
            <person name="Walk T."/>
            <person name="White J."/>
            <person name="Yandava C."/>
            <person name="Burger G."/>
            <person name="Gray M.W."/>
            <person name="Holland P.W.H."/>
            <person name="King N."/>
            <person name="Lang F.B.F."/>
            <person name="Roger A.J."/>
            <person name="Ruiz-Trillo I."/>
            <person name="Lander E."/>
            <person name="Nusbaum C."/>
        </authorList>
    </citation>
    <scope>NUCLEOTIDE SEQUENCE [LARGE SCALE GENOMIC DNA]</scope>
    <source>
        <strain evidence="11 12">ATCC 50062</strain>
    </source>
</reference>
<dbReference type="SMART" id="SM00145">
    <property type="entry name" value="PI3Ka"/>
    <property type="match status" value="1"/>
</dbReference>
<evidence type="ECO:0000259" key="9">
    <source>
        <dbReference type="PROSITE" id="PS51546"/>
    </source>
</evidence>
<dbReference type="GO" id="GO:0005886">
    <property type="term" value="C:plasma membrane"/>
    <property type="evidence" value="ECO:0007669"/>
    <property type="project" value="TreeGrafter"/>
</dbReference>
<gene>
    <name evidence="11" type="ORF">AMSG_02718</name>
</gene>
<dbReference type="InterPro" id="IPR018936">
    <property type="entry name" value="PI3/4_kinase_CS"/>
</dbReference>
<dbReference type="Gene3D" id="2.60.40.150">
    <property type="entry name" value="C2 domain"/>
    <property type="match status" value="1"/>
</dbReference>
<comment type="similarity">
    <text evidence="5">Belongs to the PI3/PI4-kinase family.</text>
</comment>
<dbReference type="GeneID" id="25562371"/>
<dbReference type="InterPro" id="IPR042236">
    <property type="entry name" value="PI3K_accessory_sf"/>
</dbReference>
<dbReference type="Pfam" id="PF00794">
    <property type="entry name" value="PI3K_rbd"/>
    <property type="match status" value="1"/>
</dbReference>